<gene>
    <name evidence="1" type="ORF">FYJ60_09870</name>
</gene>
<dbReference type="Gene3D" id="3.30.450.150">
    <property type="entry name" value="Haem-degrading domain"/>
    <property type="match status" value="1"/>
</dbReference>
<dbReference type="EMBL" id="VUMV01000007">
    <property type="protein sequence ID" value="MST82623.1"/>
    <property type="molecule type" value="Genomic_DNA"/>
</dbReference>
<dbReference type="Pfam" id="PF03928">
    <property type="entry name" value="HbpS-like"/>
    <property type="match status" value="1"/>
</dbReference>
<sequence length="154" mass="16143">MDEKITISNMVSRIKGSVSLELAKKLMDQVEAYARSKGMACVIAVDDAHGNPVAVHVMENAFLVSYQVATQKAYTAVAVKMSTMELSRLVQPGGTFYGLEAMHDGKIVAFGGGVPLKIDGTIVGGLGISGGTGEEDNDVAVYGLKVFAELTGQS</sequence>
<dbReference type="InterPro" id="IPR038084">
    <property type="entry name" value="PduO/GlcC-like_sf"/>
</dbReference>
<organism evidence="1 2">
    <name type="scientific">Bilifractor porci</name>
    <dbReference type="NCBI Taxonomy" id="2606636"/>
    <lineage>
        <taxon>Bacteria</taxon>
        <taxon>Bacillati</taxon>
        <taxon>Bacillota</taxon>
        <taxon>Clostridia</taxon>
        <taxon>Lachnospirales</taxon>
        <taxon>Lachnospiraceae</taxon>
        <taxon>Bilifractor</taxon>
    </lineage>
</organism>
<name>A0A7X2P9C4_9FIRM</name>
<keyword evidence="2" id="KW-1185">Reference proteome</keyword>
<dbReference type="RefSeq" id="WP_154458529.1">
    <property type="nucleotide sequence ID" value="NZ_VUMV01000007.1"/>
</dbReference>
<dbReference type="AlphaFoldDB" id="A0A7X2P9C4"/>
<evidence type="ECO:0000313" key="2">
    <source>
        <dbReference type="Proteomes" id="UP000466864"/>
    </source>
</evidence>
<evidence type="ECO:0000313" key="1">
    <source>
        <dbReference type="EMBL" id="MST82623.1"/>
    </source>
</evidence>
<accession>A0A7X2P9C4</accession>
<protein>
    <submittedName>
        <fullName evidence="1">Heme-binding protein</fullName>
    </submittedName>
</protein>
<dbReference type="PANTHER" id="PTHR34309">
    <property type="entry name" value="SLR1406 PROTEIN"/>
    <property type="match status" value="1"/>
</dbReference>
<dbReference type="InterPro" id="IPR052517">
    <property type="entry name" value="GlcG_carb_metab_protein"/>
</dbReference>
<comment type="caution">
    <text evidence="1">The sequence shown here is derived from an EMBL/GenBank/DDBJ whole genome shotgun (WGS) entry which is preliminary data.</text>
</comment>
<dbReference type="SUPFAM" id="SSF143744">
    <property type="entry name" value="GlcG-like"/>
    <property type="match status" value="1"/>
</dbReference>
<proteinExistence type="predicted"/>
<dbReference type="Proteomes" id="UP000466864">
    <property type="component" value="Unassembled WGS sequence"/>
</dbReference>
<dbReference type="PANTHER" id="PTHR34309:SF1">
    <property type="entry name" value="PROTEIN GLCG"/>
    <property type="match status" value="1"/>
</dbReference>
<dbReference type="InterPro" id="IPR005624">
    <property type="entry name" value="PduO/GlcC-like"/>
</dbReference>
<reference evidence="1 2" key="1">
    <citation type="submission" date="2019-08" db="EMBL/GenBank/DDBJ databases">
        <title>In-depth cultivation of the pig gut microbiome towards novel bacterial diversity and tailored functional studies.</title>
        <authorList>
            <person name="Wylensek D."/>
            <person name="Hitch T.C.A."/>
            <person name="Clavel T."/>
        </authorList>
    </citation>
    <scope>NUCLEOTIDE SEQUENCE [LARGE SCALE GENOMIC DNA]</scope>
    <source>
        <strain evidence="1 2">Oil+RF-744-WCA-WT-13</strain>
    </source>
</reference>